<name>A0A642V5B8_9ASCO</name>
<evidence type="ECO:0000313" key="3">
    <source>
        <dbReference type="Proteomes" id="UP000761534"/>
    </source>
</evidence>
<keyword evidence="1" id="KW-0732">Signal</keyword>
<evidence type="ECO:0000256" key="1">
    <source>
        <dbReference type="SAM" id="SignalP"/>
    </source>
</evidence>
<feature type="chain" id="PRO_5024949863" description="Alginate lyase domain-containing protein" evidence="1">
    <location>
        <begin position="21"/>
        <end position="151"/>
    </location>
</feature>
<dbReference type="VEuPathDB" id="FungiDB:TRICI_003357"/>
<comment type="caution">
    <text evidence="2">The sequence shown here is derived from an EMBL/GenBank/DDBJ whole genome shotgun (WGS) entry which is preliminary data.</text>
</comment>
<protein>
    <recommendedName>
        <fullName evidence="4">Alginate lyase domain-containing protein</fullName>
    </recommendedName>
</protein>
<reference evidence="2" key="1">
    <citation type="journal article" date="2019" name="G3 (Bethesda)">
        <title>Genome Assemblies of Two Rare Opportunistic Yeast Pathogens: Diutina rugosa (syn. Candida rugosa) and Trichomonascus ciferrii (syn. Candida ciferrii).</title>
        <authorList>
            <person name="Mixao V."/>
            <person name="Saus E."/>
            <person name="Hansen A.P."/>
            <person name="Lass-Florl C."/>
            <person name="Gabaldon T."/>
        </authorList>
    </citation>
    <scope>NUCLEOTIDE SEQUENCE</scope>
    <source>
        <strain evidence="2">CBS 4856</strain>
    </source>
</reference>
<organism evidence="2 3">
    <name type="scientific">Trichomonascus ciferrii</name>
    <dbReference type="NCBI Taxonomy" id="44093"/>
    <lineage>
        <taxon>Eukaryota</taxon>
        <taxon>Fungi</taxon>
        <taxon>Dikarya</taxon>
        <taxon>Ascomycota</taxon>
        <taxon>Saccharomycotina</taxon>
        <taxon>Dipodascomycetes</taxon>
        <taxon>Dipodascales</taxon>
        <taxon>Trichomonascaceae</taxon>
        <taxon>Trichomonascus</taxon>
        <taxon>Trichomonascus ciferrii complex</taxon>
    </lineage>
</organism>
<evidence type="ECO:0008006" key="4">
    <source>
        <dbReference type="Google" id="ProtNLM"/>
    </source>
</evidence>
<keyword evidence="3" id="KW-1185">Reference proteome</keyword>
<sequence length="151" mass="16614">MVKFSCLINVALFLAGSTSAFTHPGLLHTEEDFSRAAEKVKNQEAPWYTDFQKIENGRLAQADYQPRPSEYVTRGGTGENYRAFYNDVAAAYQLAVRWKMTGNSSFADASINVLNAWGKTLKVLNGTADRFLAAGIYGCEIANAAEIMSDI</sequence>
<feature type="signal peptide" evidence="1">
    <location>
        <begin position="1"/>
        <end position="20"/>
    </location>
</feature>
<accession>A0A642V5B8</accession>
<proteinExistence type="predicted"/>
<dbReference type="Gene3D" id="1.50.10.100">
    <property type="entry name" value="Chondroitin AC/alginate lyase"/>
    <property type="match status" value="1"/>
</dbReference>
<dbReference type="EMBL" id="SWFS01000246">
    <property type="protein sequence ID" value="KAA8912814.1"/>
    <property type="molecule type" value="Genomic_DNA"/>
</dbReference>
<dbReference type="OrthoDB" id="5302720at2759"/>
<dbReference type="AlphaFoldDB" id="A0A642V5B8"/>
<dbReference type="InterPro" id="IPR008929">
    <property type="entry name" value="Chondroitin_lyas"/>
</dbReference>
<dbReference type="SUPFAM" id="SSF48230">
    <property type="entry name" value="Chondroitin AC/alginate lyase"/>
    <property type="match status" value="1"/>
</dbReference>
<evidence type="ECO:0000313" key="2">
    <source>
        <dbReference type="EMBL" id="KAA8912814.1"/>
    </source>
</evidence>
<dbReference type="Proteomes" id="UP000761534">
    <property type="component" value="Unassembled WGS sequence"/>
</dbReference>
<gene>
    <name evidence="2" type="ORF">TRICI_003357</name>
</gene>